<evidence type="ECO:0000256" key="1">
    <source>
        <dbReference type="ARBA" id="ARBA00004141"/>
    </source>
</evidence>
<dbReference type="Pfam" id="PF12698">
    <property type="entry name" value="ABC2_membrane_3"/>
    <property type="match status" value="1"/>
</dbReference>
<evidence type="ECO:0000256" key="2">
    <source>
        <dbReference type="ARBA" id="ARBA00022692"/>
    </source>
</evidence>
<reference evidence="6" key="1">
    <citation type="submission" date="2024-05" db="EMBL/GenBank/DDBJ databases">
        <title>Draft genome assemblies of 36 bacteria isolated from hibernating arctic ground squirrels.</title>
        <authorList>
            <person name="McKee H."/>
            <person name="Mullen L."/>
            <person name="Drown D.M."/>
            <person name="Duddleston K.N."/>
        </authorList>
    </citation>
    <scope>NUCLEOTIDE SEQUENCE</scope>
    <source>
        <strain evidence="6">AR004</strain>
    </source>
</reference>
<keyword evidence="4" id="KW-0472">Membrane</keyword>
<dbReference type="EMBL" id="CP159989">
    <property type="protein sequence ID" value="XCP83317.1"/>
    <property type="molecule type" value="Genomic_DNA"/>
</dbReference>
<evidence type="ECO:0000256" key="3">
    <source>
        <dbReference type="ARBA" id="ARBA00022989"/>
    </source>
</evidence>
<organism evidence="6">
    <name type="scientific">Actinomyces timonensis</name>
    <dbReference type="NCBI Taxonomy" id="1288391"/>
    <lineage>
        <taxon>Bacteria</taxon>
        <taxon>Bacillati</taxon>
        <taxon>Actinomycetota</taxon>
        <taxon>Actinomycetes</taxon>
        <taxon>Actinomycetales</taxon>
        <taxon>Actinomycetaceae</taxon>
        <taxon>Actinomyces</taxon>
    </lineage>
</organism>
<feature type="domain" description="ABC-2 type transporter transmembrane" evidence="5">
    <location>
        <begin position="16"/>
        <end position="139"/>
    </location>
</feature>
<name>A0AAU8N5K8_9ACTO</name>
<keyword evidence="3" id="KW-1133">Transmembrane helix</keyword>
<evidence type="ECO:0000256" key="4">
    <source>
        <dbReference type="ARBA" id="ARBA00023136"/>
    </source>
</evidence>
<keyword evidence="2" id="KW-0812">Transmembrane</keyword>
<sequence>MASFPLIGIAGAAAARTTGLLDDADIPVNSTMALTVTWTVLGFALMASLHGAAGALVSRQEDTPSATTPLLMLGMIPIHSLGPHDAGDPDSSLYRALSYFPLFPPYMMPARQILGASSPAEQAIAIAAALLTTILLVKLGSVVRTRAVTRTGSRVPLKEVLRRAAWGRRPWPSPGKP</sequence>
<dbReference type="RefSeq" id="WP_366181525.1">
    <property type="nucleotide sequence ID" value="NZ_CP159989.1"/>
</dbReference>
<accession>A0AAU8N5K8</accession>
<evidence type="ECO:0000313" key="6">
    <source>
        <dbReference type="EMBL" id="XCP83317.1"/>
    </source>
</evidence>
<dbReference type="InterPro" id="IPR013525">
    <property type="entry name" value="ABC2_TM"/>
</dbReference>
<evidence type="ECO:0000259" key="5">
    <source>
        <dbReference type="Pfam" id="PF12698"/>
    </source>
</evidence>
<dbReference type="AlphaFoldDB" id="A0AAU8N5K8"/>
<proteinExistence type="predicted"/>
<gene>
    <name evidence="6" type="ORF">ABXS69_04465</name>
</gene>
<dbReference type="GO" id="GO:0140359">
    <property type="term" value="F:ABC-type transporter activity"/>
    <property type="evidence" value="ECO:0007669"/>
    <property type="project" value="InterPro"/>
</dbReference>
<comment type="subcellular location">
    <subcellularLocation>
        <location evidence="1">Membrane</location>
        <topology evidence="1">Multi-pass membrane protein</topology>
    </subcellularLocation>
</comment>
<dbReference type="GO" id="GO:0016020">
    <property type="term" value="C:membrane"/>
    <property type="evidence" value="ECO:0007669"/>
    <property type="project" value="UniProtKB-SubCell"/>
</dbReference>
<protein>
    <submittedName>
        <fullName evidence="6">ABC transporter permease</fullName>
    </submittedName>
</protein>